<evidence type="ECO:0000313" key="2">
    <source>
        <dbReference type="Proteomes" id="UP000247792"/>
    </source>
</evidence>
<gene>
    <name evidence="1" type="ORF">DFR42_108111</name>
</gene>
<dbReference type="AlphaFoldDB" id="A0A318J1X2"/>
<proteinExistence type="predicted"/>
<dbReference type="EMBL" id="QJKB01000008">
    <property type="protein sequence ID" value="PXX40277.1"/>
    <property type="molecule type" value="Genomic_DNA"/>
</dbReference>
<reference evidence="1 2" key="1">
    <citation type="submission" date="2018-05" db="EMBL/GenBank/DDBJ databases">
        <title>Genomic Encyclopedia of Type Strains, Phase IV (KMG-IV): sequencing the most valuable type-strain genomes for metagenomic binning, comparative biology and taxonomic classification.</title>
        <authorList>
            <person name="Goeker M."/>
        </authorList>
    </citation>
    <scope>NUCLEOTIDE SEQUENCE [LARGE SCALE GENOMIC DNA]</scope>
    <source>
        <strain evidence="1 2">DSM 19792</strain>
    </source>
</reference>
<organism evidence="1 2">
    <name type="scientific">Undibacterium pigrum</name>
    <dbReference type="NCBI Taxonomy" id="401470"/>
    <lineage>
        <taxon>Bacteria</taxon>
        <taxon>Pseudomonadati</taxon>
        <taxon>Pseudomonadota</taxon>
        <taxon>Betaproteobacteria</taxon>
        <taxon>Burkholderiales</taxon>
        <taxon>Oxalobacteraceae</taxon>
        <taxon>Undibacterium</taxon>
    </lineage>
</organism>
<comment type="caution">
    <text evidence="1">The sequence shown here is derived from an EMBL/GenBank/DDBJ whole genome shotgun (WGS) entry which is preliminary data.</text>
</comment>
<accession>A0A318J1X2</accession>
<protein>
    <submittedName>
        <fullName evidence="1">Uncharacterized protein</fullName>
    </submittedName>
</protein>
<keyword evidence="2" id="KW-1185">Reference proteome</keyword>
<name>A0A318J1X2_9BURK</name>
<sequence length="106" mass="11810">MPNQAARFAGQPECRINRDDIGISLDKMAIFVLTQIWQVRDEISIVMLIILSVLQSENGVSVHLAGIREVLVAGDLLAQHIVHHGRKLFKTTQHIASHTISKHQLA</sequence>
<evidence type="ECO:0000313" key="1">
    <source>
        <dbReference type="EMBL" id="PXX40277.1"/>
    </source>
</evidence>
<dbReference type="Proteomes" id="UP000247792">
    <property type="component" value="Unassembled WGS sequence"/>
</dbReference>